<evidence type="ECO:0000313" key="2">
    <source>
        <dbReference type="EMBL" id="CAF4903968.1"/>
    </source>
</evidence>
<feature type="transmembrane region" description="Helical" evidence="1">
    <location>
        <begin position="6"/>
        <end position="27"/>
    </location>
</feature>
<protein>
    <submittedName>
        <fullName evidence="2">Uncharacterized protein</fullName>
    </submittedName>
</protein>
<keyword evidence="1" id="KW-1133">Transmembrane helix</keyword>
<organism evidence="2 3">
    <name type="scientific">Rotaria socialis</name>
    <dbReference type="NCBI Taxonomy" id="392032"/>
    <lineage>
        <taxon>Eukaryota</taxon>
        <taxon>Metazoa</taxon>
        <taxon>Spiralia</taxon>
        <taxon>Gnathifera</taxon>
        <taxon>Rotifera</taxon>
        <taxon>Eurotatoria</taxon>
        <taxon>Bdelloidea</taxon>
        <taxon>Philodinida</taxon>
        <taxon>Philodinidae</taxon>
        <taxon>Rotaria</taxon>
    </lineage>
</organism>
<dbReference type="AlphaFoldDB" id="A0A821VCR1"/>
<accession>A0A821VCR1</accession>
<keyword evidence="1" id="KW-0472">Membrane</keyword>
<name>A0A821VCR1_9BILA</name>
<feature type="non-terminal residue" evidence="2">
    <location>
        <position position="53"/>
    </location>
</feature>
<keyword evidence="3" id="KW-1185">Reference proteome</keyword>
<dbReference type="EMBL" id="CAJOBP010077693">
    <property type="protein sequence ID" value="CAF4903968.1"/>
    <property type="molecule type" value="Genomic_DNA"/>
</dbReference>
<comment type="caution">
    <text evidence="2">The sequence shown here is derived from an EMBL/GenBank/DDBJ whole genome shotgun (WGS) entry which is preliminary data.</text>
</comment>
<keyword evidence="1" id="KW-0812">Transmembrane</keyword>
<evidence type="ECO:0000256" key="1">
    <source>
        <dbReference type="SAM" id="Phobius"/>
    </source>
</evidence>
<proteinExistence type="predicted"/>
<evidence type="ECO:0000313" key="3">
    <source>
        <dbReference type="Proteomes" id="UP000663873"/>
    </source>
</evidence>
<sequence length="53" mass="6248">MYDWAANNGSPAIIIMLANFALVLRVIRHKRRQQGGYSWKKQRRMTLQLVFIS</sequence>
<gene>
    <name evidence="2" type="ORF">UJA718_LOCUS45653</name>
</gene>
<reference evidence="2" key="1">
    <citation type="submission" date="2021-02" db="EMBL/GenBank/DDBJ databases">
        <authorList>
            <person name="Nowell W R."/>
        </authorList>
    </citation>
    <scope>NUCLEOTIDE SEQUENCE</scope>
</reference>
<dbReference type="Proteomes" id="UP000663873">
    <property type="component" value="Unassembled WGS sequence"/>
</dbReference>